<keyword evidence="6 10" id="KW-0798">TonB box</keyword>
<feature type="short sequence motif" description="TonB box" evidence="10">
    <location>
        <begin position="38"/>
        <end position="44"/>
    </location>
</feature>
<dbReference type="AlphaFoldDB" id="A0A3S0K450"/>
<keyword evidence="16" id="KW-1185">Reference proteome</keyword>
<keyword evidence="4 9" id="KW-0812">Transmembrane</keyword>
<keyword evidence="3 9" id="KW-1134">Transmembrane beta strand</keyword>
<protein>
    <submittedName>
        <fullName evidence="15">TonB-dependent receptor</fullName>
    </submittedName>
</protein>
<evidence type="ECO:0000256" key="1">
    <source>
        <dbReference type="ARBA" id="ARBA00004571"/>
    </source>
</evidence>
<evidence type="ECO:0000313" key="16">
    <source>
        <dbReference type="Proteomes" id="UP000277007"/>
    </source>
</evidence>
<feature type="domain" description="TonB-dependent receptor plug" evidence="14">
    <location>
        <begin position="63"/>
        <end position="170"/>
    </location>
</feature>
<dbReference type="PANTHER" id="PTHR30069:SF28">
    <property type="entry name" value="TONB-DEPENDENT RECEPTOR YNCD-RELATED"/>
    <property type="match status" value="1"/>
</dbReference>
<dbReference type="Proteomes" id="UP000277007">
    <property type="component" value="Unassembled WGS sequence"/>
</dbReference>
<dbReference type="EMBL" id="RXMA01000013">
    <property type="protein sequence ID" value="RTR18956.1"/>
    <property type="molecule type" value="Genomic_DNA"/>
</dbReference>
<proteinExistence type="inferred from homology"/>
<evidence type="ECO:0000256" key="12">
    <source>
        <dbReference type="SAM" id="SignalP"/>
    </source>
</evidence>
<organism evidence="15 16">
    <name type="scientific">Azospirillum griseum</name>
    <dbReference type="NCBI Taxonomy" id="2496639"/>
    <lineage>
        <taxon>Bacteria</taxon>
        <taxon>Pseudomonadati</taxon>
        <taxon>Pseudomonadota</taxon>
        <taxon>Alphaproteobacteria</taxon>
        <taxon>Rhodospirillales</taxon>
        <taxon>Azospirillaceae</taxon>
        <taxon>Azospirillum</taxon>
    </lineage>
</organism>
<dbReference type="InterPro" id="IPR037066">
    <property type="entry name" value="Plug_dom_sf"/>
</dbReference>
<comment type="caution">
    <text evidence="15">The sequence shown here is derived from an EMBL/GenBank/DDBJ whole genome shotgun (WGS) entry which is preliminary data.</text>
</comment>
<accession>A0A3S0K450</accession>
<dbReference type="InterPro" id="IPR010916">
    <property type="entry name" value="TonB_box_CS"/>
</dbReference>
<evidence type="ECO:0000256" key="9">
    <source>
        <dbReference type="PROSITE-ProRule" id="PRU01360"/>
    </source>
</evidence>
<dbReference type="PANTHER" id="PTHR30069">
    <property type="entry name" value="TONB-DEPENDENT OUTER MEMBRANE RECEPTOR"/>
    <property type="match status" value="1"/>
</dbReference>
<dbReference type="InterPro" id="IPR036942">
    <property type="entry name" value="Beta-barrel_TonB_sf"/>
</dbReference>
<dbReference type="Gene3D" id="2.170.130.10">
    <property type="entry name" value="TonB-dependent receptor, plug domain"/>
    <property type="match status" value="1"/>
</dbReference>
<evidence type="ECO:0000256" key="2">
    <source>
        <dbReference type="ARBA" id="ARBA00022448"/>
    </source>
</evidence>
<dbReference type="Pfam" id="PF00593">
    <property type="entry name" value="TonB_dep_Rec_b-barrel"/>
    <property type="match status" value="1"/>
</dbReference>
<dbReference type="Pfam" id="PF07715">
    <property type="entry name" value="Plug"/>
    <property type="match status" value="1"/>
</dbReference>
<name>A0A3S0K450_9PROT</name>
<keyword evidence="15" id="KW-0675">Receptor</keyword>
<evidence type="ECO:0000259" key="14">
    <source>
        <dbReference type="Pfam" id="PF07715"/>
    </source>
</evidence>
<evidence type="ECO:0000256" key="10">
    <source>
        <dbReference type="PROSITE-ProRule" id="PRU10143"/>
    </source>
</evidence>
<dbReference type="GO" id="GO:0015344">
    <property type="term" value="F:siderophore uptake transmembrane transporter activity"/>
    <property type="evidence" value="ECO:0007669"/>
    <property type="project" value="TreeGrafter"/>
</dbReference>
<feature type="domain" description="TonB-dependent receptor-like beta-barrel" evidence="13">
    <location>
        <begin position="217"/>
        <end position="653"/>
    </location>
</feature>
<keyword evidence="5 12" id="KW-0732">Signal</keyword>
<evidence type="ECO:0000256" key="3">
    <source>
        <dbReference type="ARBA" id="ARBA00022452"/>
    </source>
</evidence>
<evidence type="ECO:0000256" key="7">
    <source>
        <dbReference type="ARBA" id="ARBA00023136"/>
    </source>
</evidence>
<evidence type="ECO:0000256" key="6">
    <source>
        <dbReference type="ARBA" id="ARBA00023077"/>
    </source>
</evidence>
<evidence type="ECO:0000256" key="8">
    <source>
        <dbReference type="ARBA" id="ARBA00023237"/>
    </source>
</evidence>
<comment type="similarity">
    <text evidence="9 11">Belongs to the TonB-dependent receptor family.</text>
</comment>
<keyword evidence="7 9" id="KW-0472">Membrane</keyword>
<evidence type="ECO:0000256" key="4">
    <source>
        <dbReference type="ARBA" id="ARBA00022692"/>
    </source>
</evidence>
<dbReference type="OrthoDB" id="9760620at2"/>
<gene>
    <name evidence="15" type="ORF">EJ903_14845</name>
</gene>
<evidence type="ECO:0000259" key="13">
    <source>
        <dbReference type="Pfam" id="PF00593"/>
    </source>
</evidence>
<dbReference type="InterPro" id="IPR000531">
    <property type="entry name" value="Beta-barrel_TonB"/>
</dbReference>
<feature type="signal peptide" evidence="12">
    <location>
        <begin position="1"/>
        <end position="22"/>
    </location>
</feature>
<feature type="chain" id="PRO_5018537529" evidence="12">
    <location>
        <begin position="23"/>
        <end position="692"/>
    </location>
</feature>
<dbReference type="InterPro" id="IPR012910">
    <property type="entry name" value="Plug_dom"/>
</dbReference>
<dbReference type="PROSITE" id="PS00430">
    <property type="entry name" value="TONB_DEPENDENT_REC_1"/>
    <property type="match status" value="1"/>
</dbReference>
<reference evidence="15 16" key="1">
    <citation type="submission" date="2018-12" db="EMBL/GenBank/DDBJ databases">
        <authorList>
            <person name="Yang Y."/>
        </authorList>
    </citation>
    <scope>NUCLEOTIDE SEQUENCE [LARGE SCALE GENOMIC DNA]</scope>
    <source>
        <strain evidence="15 16">L-25-5w-1</strain>
    </source>
</reference>
<dbReference type="GO" id="GO:0009279">
    <property type="term" value="C:cell outer membrane"/>
    <property type="evidence" value="ECO:0007669"/>
    <property type="project" value="UniProtKB-SubCell"/>
</dbReference>
<dbReference type="InterPro" id="IPR039426">
    <property type="entry name" value="TonB-dep_rcpt-like"/>
</dbReference>
<dbReference type="Gene3D" id="2.40.170.20">
    <property type="entry name" value="TonB-dependent receptor, beta-barrel domain"/>
    <property type="match status" value="1"/>
</dbReference>
<keyword evidence="2 9" id="KW-0813">Transport</keyword>
<sequence>MHTGGALALASLVAVQALPAAAQTAAAPQTNAPVALDTLTVTGQGKGTPTAPTAEQAQEELGKTVGSVGFVDAESYKGTLANTLRDVLGNVPGVFVENRYGQELRLSVRGSGMARGYHLRGVELLQDGIPVNAADGSGDFYQLDPQALRYAEVFKGGNGLAYGSSTLGGAINLVTPTAHTAIAPNVLRVDGGSFGTLRTSLQASRVLGDLDFLVNATVSHSDGYRKHARQQYEQVNGNIGYRISPDVETRFYFGEYVTHQKLPGALGLNDALNRPTMATAAVLSGDQARDVWTQRIANRTSVKMESGQLDVATWAIRKKLFHPIFQVIDQTGWTYGVAPRYTTQFTVGGMRDELVVGGRLTAGNTKARQFININGSRGAQTVDSRQNAYNAEIFAENRLYVLPTLALMTGGKAQRDLRSYSDLLSPTKNGDRAYYGFNPKIGLLWEPKPTIQAFVNLTRSQDIPDFSDLNQTQANGTLGFVPLQPQRAWTAEIGTRGEMGGVSWDVTAYRSVLRGEMLQYVTNSSVPAATFNADRTIHQGIEAAFKATVATGIAAKDDRLSVGQVWTFNHFTFDGDRQYGNNTLAGVPRHVLRSSLTYANDGFYVTPTVDWVPQGAWADQANTLKVPGRTLLGLQAGKEFSNGVLVFIDGRNLTNKKYISDIGTVTDARRVATSIFYPGEGRAVYAGVRAAF</sequence>
<dbReference type="PROSITE" id="PS52016">
    <property type="entry name" value="TONB_DEPENDENT_REC_3"/>
    <property type="match status" value="1"/>
</dbReference>
<keyword evidence="8 9" id="KW-0998">Cell outer membrane</keyword>
<evidence type="ECO:0000256" key="11">
    <source>
        <dbReference type="RuleBase" id="RU003357"/>
    </source>
</evidence>
<dbReference type="SUPFAM" id="SSF56935">
    <property type="entry name" value="Porins"/>
    <property type="match status" value="1"/>
</dbReference>
<comment type="subcellular location">
    <subcellularLocation>
        <location evidence="1 9">Cell outer membrane</location>
        <topology evidence="1 9">Multi-pass membrane protein</topology>
    </subcellularLocation>
</comment>
<dbReference type="GO" id="GO:0044718">
    <property type="term" value="P:siderophore transmembrane transport"/>
    <property type="evidence" value="ECO:0007669"/>
    <property type="project" value="TreeGrafter"/>
</dbReference>
<evidence type="ECO:0000256" key="5">
    <source>
        <dbReference type="ARBA" id="ARBA00022729"/>
    </source>
</evidence>
<evidence type="ECO:0000313" key="15">
    <source>
        <dbReference type="EMBL" id="RTR18956.1"/>
    </source>
</evidence>